<dbReference type="SUPFAM" id="SSF52038">
    <property type="entry name" value="Barstar-related"/>
    <property type="match status" value="1"/>
</dbReference>
<comment type="caution">
    <text evidence="3">The sequence shown here is derived from an EMBL/GenBank/DDBJ whole genome shotgun (WGS) entry which is preliminary data.</text>
</comment>
<feature type="domain" description="Barstar (barnase inhibitor)" evidence="2">
    <location>
        <begin position="26"/>
        <end position="102"/>
    </location>
</feature>
<dbReference type="Gene3D" id="3.30.370.10">
    <property type="entry name" value="Barstar-like"/>
    <property type="match status" value="1"/>
</dbReference>
<sequence length="127" mass="14492">MPDTVIFAEREAFRRAGARCLDVGGGLDTKDALIGWYASTLPLPDYWSCNWDAFTDFLEDLSWPPDQAIDIYHDSLPLAGCPEELSIYVNILHTTVRHWRRFPEDDVRVAFHPRWEAAVSGISIEEP</sequence>
<comment type="similarity">
    <text evidence="1">Belongs to the barstar family.</text>
</comment>
<dbReference type="InterPro" id="IPR035905">
    <property type="entry name" value="Barstar-like_sf"/>
</dbReference>
<dbReference type="AlphaFoldDB" id="A0A1S1NYR4"/>
<evidence type="ECO:0000256" key="1">
    <source>
        <dbReference type="ARBA" id="ARBA00006845"/>
    </source>
</evidence>
<name>A0A1S1NYR4_METEX</name>
<dbReference type="Proteomes" id="UP000180215">
    <property type="component" value="Unassembled WGS sequence"/>
</dbReference>
<accession>A0A1S1NYR4</accession>
<dbReference type="EMBL" id="MNAO01000554">
    <property type="protein sequence ID" value="OHV14540.1"/>
    <property type="molecule type" value="Genomic_DNA"/>
</dbReference>
<protein>
    <recommendedName>
        <fullName evidence="2">Barstar (barnase inhibitor) domain-containing protein</fullName>
    </recommendedName>
</protein>
<dbReference type="InterPro" id="IPR000468">
    <property type="entry name" value="Barstar"/>
</dbReference>
<evidence type="ECO:0000313" key="3">
    <source>
        <dbReference type="EMBL" id="OHV14540.1"/>
    </source>
</evidence>
<organism evidence="3 4">
    <name type="scientific">Methylorubrum extorquens</name>
    <name type="common">Methylobacterium dichloromethanicum</name>
    <name type="synonym">Methylobacterium extorquens</name>
    <dbReference type="NCBI Taxonomy" id="408"/>
    <lineage>
        <taxon>Bacteria</taxon>
        <taxon>Pseudomonadati</taxon>
        <taxon>Pseudomonadota</taxon>
        <taxon>Alphaproteobacteria</taxon>
        <taxon>Hyphomicrobiales</taxon>
        <taxon>Methylobacteriaceae</taxon>
        <taxon>Methylorubrum</taxon>
    </lineage>
</organism>
<proteinExistence type="inferred from homology"/>
<dbReference type="Pfam" id="PF01337">
    <property type="entry name" value="Barstar"/>
    <property type="match status" value="1"/>
</dbReference>
<evidence type="ECO:0000259" key="2">
    <source>
        <dbReference type="Pfam" id="PF01337"/>
    </source>
</evidence>
<reference evidence="3 4" key="1">
    <citation type="submission" date="2016-10" db="EMBL/GenBank/DDBJ databases">
        <title>Draft genome sequence of Methylobacterium extorquens CP3, a seed endophyte of Crotalaria pumila with plant growth-promoting and metal tolerance properties.</title>
        <authorList>
            <person name="Sanchez-Lopez A.S."/>
            <person name="Van Hamme J.D."/>
            <person name="Thijs S."/>
            <person name="Mcammond B.M."/>
            <person name="Stevens V."/>
            <person name="Gonzalez-Chavez M.D.C."/>
            <person name="Vangronsveld J."/>
        </authorList>
    </citation>
    <scope>NUCLEOTIDE SEQUENCE [LARGE SCALE GENOMIC DNA]</scope>
    <source>
        <strain evidence="3 4">CP3</strain>
    </source>
</reference>
<gene>
    <name evidence="3" type="ORF">BK022_25995</name>
</gene>
<evidence type="ECO:0000313" key="4">
    <source>
        <dbReference type="Proteomes" id="UP000180215"/>
    </source>
</evidence>